<name>A0A2R6B1G9_9ARCH</name>
<proteinExistence type="predicted"/>
<dbReference type="EMBL" id="NEXJ01000023">
    <property type="protein sequence ID" value="PSN92455.1"/>
    <property type="molecule type" value="Genomic_DNA"/>
</dbReference>
<evidence type="ECO:0000313" key="2">
    <source>
        <dbReference type="Proteomes" id="UP000240490"/>
    </source>
</evidence>
<evidence type="ECO:0000313" key="1">
    <source>
        <dbReference type="EMBL" id="PSN92455.1"/>
    </source>
</evidence>
<comment type="caution">
    <text evidence="1">The sequence shown here is derived from an EMBL/GenBank/DDBJ whole genome shotgun (WGS) entry which is preliminary data.</text>
</comment>
<protein>
    <submittedName>
        <fullName evidence="1">Uncharacterized protein</fullName>
    </submittedName>
</protein>
<reference evidence="1 2" key="1">
    <citation type="submission" date="2017-04" db="EMBL/GenBank/DDBJ databases">
        <title>Novel microbial lineages endemic to geothermal iron-oxide mats fill important gaps in the evolutionary history of Archaea.</title>
        <authorList>
            <person name="Jay Z.J."/>
            <person name="Beam J.P."/>
            <person name="Dlakic M."/>
            <person name="Rusch D.B."/>
            <person name="Kozubal M.A."/>
            <person name="Inskeep W.P."/>
        </authorList>
    </citation>
    <scope>NUCLEOTIDE SEQUENCE [LARGE SCALE GENOMIC DNA]</scope>
    <source>
        <strain evidence="1">ECH_B_SAG-M15</strain>
    </source>
</reference>
<organism evidence="1 2">
    <name type="scientific">Candidatus Marsarchaeota G2 archaeon ECH_B_SAG-M15</name>
    <dbReference type="NCBI Taxonomy" id="1978162"/>
    <lineage>
        <taxon>Archaea</taxon>
        <taxon>Candidatus Marsarchaeota</taxon>
        <taxon>Candidatus Marsarchaeota group 2</taxon>
    </lineage>
</organism>
<dbReference type="Proteomes" id="UP000240490">
    <property type="component" value="Unassembled WGS sequence"/>
</dbReference>
<gene>
    <name evidence="1" type="ORF">B9Q08_01395</name>
</gene>
<sequence>MKFEDIFEDAVEEAFSTYGLVGPVMIKDIEARTGIKASKWWKKPEKIEQVILLTYGQGGRAITSNIVSRLLDRLPLRPQIADGSFSQVINQIIDQLKKSKQI</sequence>
<dbReference type="AlphaFoldDB" id="A0A2R6B1G9"/>
<accession>A0A2R6B1G9</accession>